<dbReference type="InterPro" id="IPR050330">
    <property type="entry name" value="Bact_OuterMem_StrucFunc"/>
</dbReference>
<evidence type="ECO:0000256" key="2">
    <source>
        <dbReference type="SAM" id="SignalP"/>
    </source>
</evidence>
<evidence type="ECO:0000313" key="5">
    <source>
        <dbReference type="Proteomes" id="UP000199513"/>
    </source>
</evidence>
<dbReference type="PROSITE" id="PS51123">
    <property type="entry name" value="OMPA_2"/>
    <property type="match status" value="1"/>
</dbReference>
<dbReference type="AlphaFoldDB" id="A0A1I2JPD4"/>
<organism evidence="4 5">
    <name type="scientific">Thermoflexibacter ruber</name>
    <dbReference type="NCBI Taxonomy" id="1003"/>
    <lineage>
        <taxon>Bacteria</taxon>
        <taxon>Pseudomonadati</taxon>
        <taxon>Bacteroidota</taxon>
        <taxon>Cytophagia</taxon>
        <taxon>Cytophagales</taxon>
        <taxon>Thermoflexibacteraceae</taxon>
        <taxon>Thermoflexibacter</taxon>
    </lineage>
</organism>
<dbReference type="Proteomes" id="UP000199513">
    <property type="component" value="Unassembled WGS sequence"/>
</dbReference>
<dbReference type="CDD" id="cd07185">
    <property type="entry name" value="OmpA_C-like"/>
    <property type="match status" value="1"/>
</dbReference>
<reference evidence="4 5" key="1">
    <citation type="submission" date="2016-10" db="EMBL/GenBank/DDBJ databases">
        <authorList>
            <person name="de Groot N.N."/>
        </authorList>
    </citation>
    <scope>NUCLEOTIDE SEQUENCE [LARGE SCALE GENOMIC DNA]</scope>
    <source>
        <strain>GEY</strain>
        <strain evidence="5">DSM 9560</strain>
    </source>
</reference>
<evidence type="ECO:0000256" key="1">
    <source>
        <dbReference type="PROSITE-ProRule" id="PRU00473"/>
    </source>
</evidence>
<feature type="signal peptide" evidence="2">
    <location>
        <begin position="1"/>
        <end position="18"/>
    </location>
</feature>
<accession>A0A1I2JPD4</accession>
<protein>
    <submittedName>
        <fullName evidence="4">Outer membrane protein OmpA</fullName>
    </submittedName>
</protein>
<feature type="domain" description="OmpA-like" evidence="3">
    <location>
        <begin position="411"/>
        <end position="530"/>
    </location>
</feature>
<evidence type="ECO:0000313" key="4">
    <source>
        <dbReference type="EMBL" id="SFF54636.1"/>
    </source>
</evidence>
<dbReference type="InterPro" id="IPR036737">
    <property type="entry name" value="OmpA-like_sf"/>
</dbReference>
<dbReference type="Gene3D" id="3.30.1330.60">
    <property type="entry name" value="OmpA-like domain"/>
    <property type="match status" value="1"/>
</dbReference>
<keyword evidence="2" id="KW-0732">Signal</keyword>
<dbReference type="InterPro" id="IPR006665">
    <property type="entry name" value="OmpA-like"/>
</dbReference>
<dbReference type="RefSeq" id="WP_091549246.1">
    <property type="nucleotide sequence ID" value="NZ_FONY01000053.1"/>
</dbReference>
<dbReference type="Gene3D" id="2.130.10.10">
    <property type="entry name" value="YVTN repeat-like/Quinoprotein amine dehydrogenase"/>
    <property type="match status" value="2"/>
</dbReference>
<dbReference type="SUPFAM" id="SSF103088">
    <property type="entry name" value="OmpA-like"/>
    <property type="match status" value="1"/>
</dbReference>
<gene>
    <name evidence="4" type="ORF">SAMN04488541_105313</name>
</gene>
<dbReference type="PANTHER" id="PTHR30329:SF21">
    <property type="entry name" value="LIPOPROTEIN YIAD-RELATED"/>
    <property type="match status" value="1"/>
</dbReference>
<dbReference type="STRING" id="1003.SAMN04488541_105313"/>
<sequence length="530" mass="60068">MRYLLIFISYLICYQAHSQLFTNYNSSNSPLPFDKINCIAIDQDGTKWIGTDKGFAALLPNEEWKVYNKPNSTDTLLTKITAVTVDKQGNKWLASFRDKIYLFKLDKAGNYLLHNEIPVFQNKNYYINDIAIDHSGNKWLATKAGGVWKIDTQGKWFCYDQSIVLEFMTDEINAVAVDERNEVWVASAAGLWSTKDGKEWQPYDIFDNITTVEVGDKGQVCIGVSDKKGRQKLYCNDVLFKLSKDVASNKYFKIKDLTIDREGIVWAVGTGIARYQKEERALFDLNTSGFTSNLATCVEFEDSKGVLWIGTADQGLFRLGIYEKKQEVQVDSLSGKRPQIVLNPNAGNLNLNQVKVKPAETNIEEEETEIASNEATVVSVKPETTPPPTYSTEDSLADANATVTLANKTIRKGEIINLENIQFKKASYELSSTEGVETLLMFMKENPEVHIELAGHTEKNPDKDHPDYKRLSKLYLELSQKRVETVAKYLINRGISASRIITKAYGGEKPLFNYSTERNRRVEMRIIKIK</sequence>
<feature type="chain" id="PRO_5011447063" evidence="2">
    <location>
        <begin position="19"/>
        <end position="530"/>
    </location>
</feature>
<dbReference type="EMBL" id="FONY01000053">
    <property type="protein sequence ID" value="SFF54636.1"/>
    <property type="molecule type" value="Genomic_DNA"/>
</dbReference>
<keyword evidence="1" id="KW-0472">Membrane</keyword>
<dbReference type="InterPro" id="IPR015943">
    <property type="entry name" value="WD40/YVTN_repeat-like_dom_sf"/>
</dbReference>
<dbReference type="PANTHER" id="PTHR30329">
    <property type="entry name" value="STATOR ELEMENT OF FLAGELLAR MOTOR COMPLEX"/>
    <property type="match status" value="1"/>
</dbReference>
<dbReference type="SUPFAM" id="SSF63829">
    <property type="entry name" value="Calcium-dependent phosphotriesterase"/>
    <property type="match status" value="1"/>
</dbReference>
<evidence type="ECO:0000259" key="3">
    <source>
        <dbReference type="PROSITE" id="PS51123"/>
    </source>
</evidence>
<dbReference type="GO" id="GO:0016020">
    <property type="term" value="C:membrane"/>
    <property type="evidence" value="ECO:0007669"/>
    <property type="project" value="UniProtKB-UniRule"/>
</dbReference>
<dbReference type="Pfam" id="PF00691">
    <property type="entry name" value="OmpA"/>
    <property type="match status" value="1"/>
</dbReference>
<keyword evidence="5" id="KW-1185">Reference proteome</keyword>
<proteinExistence type="predicted"/>
<name>A0A1I2JPD4_9BACT</name>
<dbReference type="OrthoDB" id="799853at2"/>